<accession>A0A3A8PD58</accession>
<evidence type="ECO:0000313" key="2">
    <source>
        <dbReference type="EMBL" id="RKH49644.1"/>
    </source>
</evidence>
<evidence type="ECO:0008006" key="4">
    <source>
        <dbReference type="Google" id="ProtNLM"/>
    </source>
</evidence>
<sequence>MATKRFILPAALLLAGCLRNPSTRDALVGDTSIDFPAFFEHPAVEAGADGGPVELTGTVLRAVELAAADFLGPQRADTPCPDRPEAHRYRVIQRQGIIFIRIDEDPRFCGLAVPGLHSGAQYAVGSDGRILRRLRDGEPGSSLTPTDAGPGIPVPTSEVGRSFDPPDGSVPLPFLIGPGRDAGTATSPSEGSFMAAPP</sequence>
<evidence type="ECO:0000256" key="1">
    <source>
        <dbReference type="SAM" id="MobiDB-lite"/>
    </source>
</evidence>
<dbReference type="Proteomes" id="UP000272888">
    <property type="component" value="Unassembled WGS sequence"/>
</dbReference>
<feature type="region of interest" description="Disordered" evidence="1">
    <location>
        <begin position="133"/>
        <end position="198"/>
    </location>
</feature>
<dbReference type="AlphaFoldDB" id="A0A3A8PD58"/>
<comment type="caution">
    <text evidence="2">The sequence shown here is derived from an EMBL/GenBank/DDBJ whole genome shotgun (WGS) entry which is preliminary data.</text>
</comment>
<dbReference type="EMBL" id="RAWB01000453">
    <property type="protein sequence ID" value="RKH49644.1"/>
    <property type="molecule type" value="Genomic_DNA"/>
</dbReference>
<gene>
    <name evidence="2" type="ORF">D7V93_31645</name>
</gene>
<reference evidence="3" key="1">
    <citation type="submission" date="2018-09" db="EMBL/GenBank/DDBJ databases">
        <authorList>
            <person name="Livingstone P.G."/>
            <person name="Whitworth D.E."/>
        </authorList>
    </citation>
    <scope>NUCLEOTIDE SEQUENCE [LARGE SCALE GENOMIC DNA]</scope>
    <source>
        <strain evidence="3">CA051B</strain>
    </source>
</reference>
<dbReference type="PROSITE" id="PS51257">
    <property type="entry name" value="PROKAR_LIPOPROTEIN"/>
    <property type="match status" value="1"/>
</dbReference>
<name>A0A3A8PD58_9BACT</name>
<evidence type="ECO:0000313" key="3">
    <source>
        <dbReference type="Proteomes" id="UP000272888"/>
    </source>
</evidence>
<keyword evidence="3" id="KW-1185">Reference proteome</keyword>
<dbReference type="RefSeq" id="WP_120646930.1">
    <property type="nucleotide sequence ID" value="NZ_RAWB01000453.1"/>
</dbReference>
<protein>
    <recommendedName>
        <fullName evidence="4">Lipoprotein</fullName>
    </recommendedName>
</protein>
<organism evidence="2 3">
    <name type="scientific">Corallococcus llansteffanensis</name>
    <dbReference type="NCBI Taxonomy" id="2316731"/>
    <lineage>
        <taxon>Bacteria</taxon>
        <taxon>Pseudomonadati</taxon>
        <taxon>Myxococcota</taxon>
        <taxon>Myxococcia</taxon>
        <taxon>Myxococcales</taxon>
        <taxon>Cystobacterineae</taxon>
        <taxon>Myxococcaceae</taxon>
        <taxon>Corallococcus</taxon>
    </lineage>
</organism>
<proteinExistence type="predicted"/>